<keyword evidence="1" id="KW-1133">Transmembrane helix</keyword>
<comment type="caution">
    <text evidence="3">The sequence shown here is derived from an EMBL/GenBank/DDBJ whole genome shotgun (WGS) entry which is preliminary data.</text>
</comment>
<evidence type="ECO:0000256" key="1">
    <source>
        <dbReference type="SAM" id="Phobius"/>
    </source>
</evidence>
<proteinExistence type="predicted"/>
<evidence type="ECO:0000259" key="2">
    <source>
        <dbReference type="Pfam" id="PF04892"/>
    </source>
</evidence>
<organism evidence="3 4">
    <name type="scientific">Promicromonospora sukumoe</name>
    <dbReference type="NCBI Taxonomy" id="88382"/>
    <lineage>
        <taxon>Bacteria</taxon>
        <taxon>Bacillati</taxon>
        <taxon>Actinomycetota</taxon>
        <taxon>Actinomycetes</taxon>
        <taxon>Micrococcales</taxon>
        <taxon>Promicromonosporaceae</taxon>
        <taxon>Promicromonospora</taxon>
    </lineage>
</organism>
<keyword evidence="4" id="KW-1185">Reference proteome</keyword>
<dbReference type="Pfam" id="PF04892">
    <property type="entry name" value="VanZ"/>
    <property type="match status" value="1"/>
</dbReference>
<evidence type="ECO:0000313" key="4">
    <source>
        <dbReference type="Proteomes" id="UP000540568"/>
    </source>
</evidence>
<evidence type="ECO:0000313" key="3">
    <source>
        <dbReference type="EMBL" id="MBA8807103.1"/>
    </source>
</evidence>
<gene>
    <name evidence="3" type="ORF">FHX71_001045</name>
</gene>
<feature type="transmembrane region" description="Helical" evidence="1">
    <location>
        <begin position="48"/>
        <end position="67"/>
    </location>
</feature>
<keyword evidence="1" id="KW-0812">Transmembrane</keyword>
<sequence length="191" mass="20243">MWGDWGHVLRPALLALFAAAVAIRLLVRVRRLRGVPHARAWRHSVAEVGMVVGTLPWIWMILTPVPGDGGLSLVPFRDLAAQLSGPVPAAVVQVGGNLLVLAALGFFLPVRFRLVPGSDGRAVPGPRTGAVLARVAVVLLGVAVTVEVLQYVLGLGRVASVDDVLVNVVGGLLAALCSRRWWADRAPTGRR</sequence>
<keyword evidence="1" id="KW-0472">Membrane</keyword>
<name>A0A7W3PCU8_9MICO</name>
<feature type="transmembrane region" description="Helical" evidence="1">
    <location>
        <begin position="164"/>
        <end position="182"/>
    </location>
</feature>
<reference evidence="3 4" key="1">
    <citation type="submission" date="2020-07" db="EMBL/GenBank/DDBJ databases">
        <title>Sequencing the genomes of 1000 actinobacteria strains.</title>
        <authorList>
            <person name="Klenk H.-P."/>
        </authorList>
    </citation>
    <scope>NUCLEOTIDE SEQUENCE [LARGE SCALE GENOMIC DNA]</scope>
    <source>
        <strain evidence="3 4">DSM 44121</strain>
    </source>
</reference>
<protein>
    <recommendedName>
        <fullName evidence="2">VanZ-like domain-containing protein</fullName>
    </recommendedName>
</protein>
<dbReference type="RefSeq" id="WP_220489507.1">
    <property type="nucleotide sequence ID" value="NZ_BAAATF010000002.1"/>
</dbReference>
<feature type="transmembrane region" description="Helical" evidence="1">
    <location>
        <begin position="87"/>
        <end position="110"/>
    </location>
</feature>
<dbReference type="InterPro" id="IPR006976">
    <property type="entry name" value="VanZ-like"/>
</dbReference>
<feature type="domain" description="VanZ-like" evidence="2">
    <location>
        <begin position="56"/>
        <end position="179"/>
    </location>
</feature>
<feature type="transmembrane region" description="Helical" evidence="1">
    <location>
        <begin position="131"/>
        <end position="152"/>
    </location>
</feature>
<dbReference type="AlphaFoldDB" id="A0A7W3PCU8"/>
<accession>A0A7W3PCU8</accession>
<feature type="transmembrane region" description="Helical" evidence="1">
    <location>
        <begin position="6"/>
        <end position="27"/>
    </location>
</feature>
<dbReference type="EMBL" id="JACGWV010000001">
    <property type="protein sequence ID" value="MBA8807103.1"/>
    <property type="molecule type" value="Genomic_DNA"/>
</dbReference>
<dbReference type="Proteomes" id="UP000540568">
    <property type="component" value="Unassembled WGS sequence"/>
</dbReference>